<evidence type="ECO:0000259" key="11">
    <source>
        <dbReference type="Pfam" id="PF18317"/>
    </source>
</evidence>
<dbReference type="AlphaFoldDB" id="E6TW08"/>
<evidence type="ECO:0000313" key="13">
    <source>
        <dbReference type="Proteomes" id="UP000001401"/>
    </source>
</evidence>
<dbReference type="Pfam" id="PF01488">
    <property type="entry name" value="Shikimate_DH"/>
    <property type="match status" value="1"/>
</dbReference>
<dbReference type="UniPathway" id="UPA00053">
    <property type="reaction ID" value="UER00087"/>
</dbReference>
<feature type="binding site" evidence="8">
    <location>
        <position position="219"/>
    </location>
    <ligand>
        <name>NADP(+)</name>
        <dbReference type="ChEBI" id="CHEBI:58349"/>
    </ligand>
</feature>
<feature type="active site" description="Proton acceptor" evidence="8">
    <location>
        <position position="66"/>
    </location>
</feature>
<keyword evidence="4 8" id="KW-0521">NADP</keyword>
<feature type="domain" description="Shikimate dehydrogenase substrate binding N-terminal" evidence="10">
    <location>
        <begin position="7"/>
        <end position="89"/>
    </location>
</feature>
<organism evidence="12 13">
    <name type="scientific">Evansella cellulosilytica (strain ATCC 21833 / DSM 2522 / FERM P-1141 / JCM 9156 / N-4)</name>
    <name type="common">Bacillus cellulosilyticus</name>
    <dbReference type="NCBI Taxonomy" id="649639"/>
    <lineage>
        <taxon>Bacteria</taxon>
        <taxon>Bacillati</taxon>
        <taxon>Bacillota</taxon>
        <taxon>Bacilli</taxon>
        <taxon>Bacillales</taxon>
        <taxon>Bacillaceae</taxon>
        <taxon>Evansella</taxon>
    </lineage>
</organism>
<proteinExistence type="inferred from homology"/>
<keyword evidence="3 8" id="KW-0028">Amino-acid biosynthesis</keyword>
<dbReference type="HOGENOM" id="CLU_044063_4_1_9"/>
<evidence type="ECO:0000256" key="7">
    <source>
        <dbReference type="ARBA" id="ARBA00049442"/>
    </source>
</evidence>
<dbReference type="InterPro" id="IPR036291">
    <property type="entry name" value="NAD(P)-bd_dom_sf"/>
</dbReference>
<dbReference type="OrthoDB" id="9792692at2"/>
<feature type="binding site" evidence="8">
    <location>
        <position position="102"/>
    </location>
    <ligand>
        <name>shikimate</name>
        <dbReference type="ChEBI" id="CHEBI:36208"/>
    </ligand>
</feature>
<dbReference type="EC" id="1.1.1.25" evidence="2 8"/>
<dbReference type="PANTHER" id="PTHR21089:SF1">
    <property type="entry name" value="BIFUNCTIONAL 3-DEHYDROQUINATE DEHYDRATASE_SHIKIMATE DEHYDROGENASE, CHLOROPLASTIC"/>
    <property type="match status" value="1"/>
</dbReference>
<feature type="binding site" evidence="8">
    <location>
        <begin position="15"/>
        <end position="17"/>
    </location>
    <ligand>
        <name>shikimate</name>
        <dbReference type="ChEBI" id="CHEBI:36208"/>
    </ligand>
</feature>
<evidence type="ECO:0000256" key="3">
    <source>
        <dbReference type="ARBA" id="ARBA00022605"/>
    </source>
</evidence>
<comment type="function">
    <text evidence="8">Involved in the biosynthesis of the chorismate, which leads to the biosynthesis of aromatic amino acids. Catalyzes the reversible NADPH linked reduction of 3-dehydroshikimate (DHSA) to yield shikimate (SA).</text>
</comment>
<protein>
    <recommendedName>
        <fullName evidence="2 8">Shikimate dehydrogenase (NADP(+))</fullName>
        <shortName evidence="8">SDH</shortName>
        <ecNumber evidence="2 8">1.1.1.25</ecNumber>
    </recommendedName>
</protein>
<dbReference type="KEGG" id="bco:Bcell_1568"/>
<evidence type="ECO:0000256" key="4">
    <source>
        <dbReference type="ARBA" id="ARBA00022857"/>
    </source>
</evidence>
<evidence type="ECO:0000256" key="1">
    <source>
        <dbReference type="ARBA" id="ARBA00004871"/>
    </source>
</evidence>
<evidence type="ECO:0000256" key="2">
    <source>
        <dbReference type="ARBA" id="ARBA00012962"/>
    </source>
</evidence>
<dbReference type="GO" id="GO:0005829">
    <property type="term" value="C:cytosol"/>
    <property type="evidence" value="ECO:0007669"/>
    <property type="project" value="TreeGrafter"/>
</dbReference>
<dbReference type="GO" id="GO:0009423">
    <property type="term" value="P:chorismate biosynthetic process"/>
    <property type="evidence" value="ECO:0007669"/>
    <property type="project" value="UniProtKB-UniRule"/>
</dbReference>
<dbReference type="GO" id="GO:0050661">
    <property type="term" value="F:NADP binding"/>
    <property type="evidence" value="ECO:0007669"/>
    <property type="project" value="InterPro"/>
</dbReference>
<keyword evidence="5 8" id="KW-0560">Oxidoreductase</keyword>
<evidence type="ECO:0000256" key="6">
    <source>
        <dbReference type="ARBA" id="ARBA00023141"/>
    </source>
</evidence>
<comment type="subunit">
    <text evidence="8">Homodimer.</text>
</comment>
<dbReference type="eggNOG" id="COG0169">
    <property type="taxonomic scope" value="Bacteria"/>
</dbReference>
<evidence type="ECO:0000259" key="10">
    <source>
        <dbReference type="Pfam" id="PF08501"/>
    </source>
</evidence>
<feature type="binding site" evidence="8">
    <location>
        <begin position="127"/>
        <end position="131"/>
    </location>
    <ligand>
        <name>NADP(+)</name>
        <dbReference type="ChEBI" id="CHEBI:58349"/>
    </ligand>
</feature>
<gene>
    <name evidence="8" type="primary">aroE</name>
    <name evidence="12" type="ordered locus">Bcell_1568</name>
</gene>
<dbReference type="NCBIfam" id="NF001319">
    <property type="entry name" value="PRK00258.3-3"/>
    <property type="match status" value="1"/>
</dbReference>
<feature type="binding site" evidence="8">
    <location>
        <position position="78"/>
    </location>
    <ligand>
        <name>NADP(+)</name>
        <dbReference type="ChEBI" id="CHEBI:58349"/>
    </ligand>
</feature>
<accession>E6TW08</accession>
<dbReference type="EMBL" id="CP002394">
    <property type="protein sequence ID" value="ADU29831.1"/>
    <property type="molecule type" value="Genomic_DNA"/>
</dbReference>
<dbReference type="GO" id="GO:0019632">
    <property type="term" value="P:shikimate metabolic process"/>
    <property type="evidence" value="ECO:0007669"/>
    <property type="project" value="InterPro"/>
</dbReference>
<dbReference type="Pfam" id="PF18317">
    <property type="entry name" value="SDH_C"/>
    <property type="match status" value="1"/>
</dbReference>
<dbReference type="HAMAP" id="MF_00222">
    <property type="entry name" value="Shikimate_DH_AroE"/>
    <property type="match status" value="1"/>
</dbReference>
<dbReference type="PANTHER" id="PTHR21089">
    <property type="entry name" value="SHIKIMATE DEHYDROGENASE"/>
    <property type="match status" value="1"/>
</dbReference>
<dbReference type="FunFam" id="3.40.50.10860:FF:000004">
    <property type="entry name" value="Quinate/shikimate dehydrogenase"/>
    <property type="match status" value="1"/>
</dbReference>
<dbReference type="GO" id="GO:0008652">
    <property type="term" value="P:amino acid biosynthetic process"/>
    <property type="evidence" value="ECO:0007669"/>
    <property type="project" value="UniProtKB-KW"/>
</dbReference>
<feature type="binding site" evidence="8">
    <location>
        <position position="249"/>
    </location>
    <ligand>
        <name>shikimate</name>
        <dbReference type="ChEBI" id="CHEBI:36208"/>
    </ligand>
</feature>
<dbReference type="Gene3D" id="3.40.50.720">
    <property type="entry name" value="NAD(P)-binding Rossmann-like Domain"/>
    <property type="match status" value="1"/>
</dbReference>
<evidence type="ECO:0000313" key="12">
    <source>
        <dbReference type="EMBL" id="ADU29831.1"/>
    </source>
</evidence>
<dbReference type="InterPro" id="IPR013708">
    <property type="entry name" value="Shikimate_DH-bd_N"/>
</dbReference>
<dbReference type="InterPro" id="IPR006151">
    <property type="entry name" value="Shikm_DH/Glu-tRNA_Rdtase"/>
</dbReference>
<dbReference type="InterPro" id="IPR041121">
    <property type="entry name" value="SDH_C"/>
</dbReference>
<keyword evidence="6 8" id="KW-0057">Aromatic amino acid biosynthesis</keyword>
<dbReference type="STRING" id="649639.Bcell_1568"/>
<dbReference type="NCBIfam" id="NF001314">
    <property type="entry name" value="PRK00258.2-2"/>
    <property type="match status" value="1"/>
</dbReference>
<feature type="binding site" evidence="8">
    <location>
        <position position="221"/>
    </location>
    <ligand>
        <name>shikimate</name>
        <dbReference type="ChEBI" id="CHEBI:36208"/>
    </ligand>
</feature>
<dbReference type="SUPFAM" id="SSF53223">
    <property type="entry name" value="Aminoacid dehydrogenase-like, N-terminal domain"/>
    <property type="match status" value="1"/>
</dbReference>
<feature type="binding site" evidence="8">
    <location>
        <position position="242"/>
    </location>
    <ligand>
        <name>NADP(+)</name>
        <dbReference type="ChEBI" id="CHEBI:58349"/>
    </ligand>
</feature>
<dbReference type="CDD" id="cd01065">
    <property type="entry name" value="NAD_bind_Shikimate_DH"/>
    <property type="match status" value="1"/>
</dbReference>
<dbReference type="Gene3D" id="3.40.50.10860">
    <property type="entry name" value="Leucine Dehydrogenase, chain A, domain 1"/>
    <property type="match status" value="1"/>
</dbReference>
<keyword evidence="13" id="KW-1185">Reference proteome</keyword>
<comment type="catalytic activity">
    <reaction evidence="7 8">
        <text>shikimate + NADP(+) = 3-dehydroshikimate + NADPH + H(+)</text>
        <dbReference type="Rhea" id="RHEA:17737"/>
        <dbReference type="ChEBI" id="CHEBI:15378"/>
        <dbReference type="ChEBI" id="CHEBI:16630"/>
        <dbReference type="ChEBI" id="CHEBI:36208"/>
        <dbReference type="ChEBI" id="CHEBI:57783"/>
        <dbReference type="ChEBI" id="CHEBI:58349"/>
        <dbReference type="EC" id="1.1.1.25"/>
    </reaction>
</comment>
<feature type="binding site" evidence="8">
    <location>
        <position position="62"/>
    </location>
    <ligand>
        <name>shikimate</name>
        <dbReference type="ChEBI" id="CHEBI:36208"/>
    </ligand>
</feature>
<dbReference type="InterPro" id="IPR022893">
    <property type="entry name" value="Shikimate_DH_fam"/>
</dbReference>
<dbReference type="GO" id="GO:0009073">
    <property type="term" value="P:aromatic amino acid family biosynthetic process"/>
    <property type="evidence" value="ECO:0007669"/>
    <property type="project" value="UniProtKB-KW"/>
</dbReference>
<dbReference type="Proteomes" id="UP000001401">
    <property type="component" value="Chromosome"/>
</dbReference>
<feature type="binding site" evidence="8">
    <location>
        <position position="87"/>
    </location>
    <ligand>
        <name>shikimate</name>
        <dbReference type="ChEBI" id="CHEBI:36208"/>
    </ligand>
</feature>
<dbReference type="InterPro" id="IPR046346">
    <property type="entry name" value="Aminoacid_DH-like_N_sf"/>
</dbReference>
<dbReference type="Pfam" id="PF08501">
    <property type="entry name" value="Shikimate_dh_N"/>
    <property type="match status" value="1"/>
</dbReference>
<dbReference type="InterPro" id="IPR011342">
    <property type="entry name" value="Shikimate_DH"/>
</dbReference>
<evidence type="ECO:0000256" key="5">
    <source>
        <dbReference type="ARBA" id="ARBA00023002"/>
    </source>
</evidence>
<sequence>MKQIIGVIGDPIGHSLSPHMHNAAYRELGINMEYHAFHVKREQLENALKGVRGLGIKGLNVTIPHKVNVLPYLDEVDELARHLGAVNTIVNEDGKLIGFNTDGEGYLQSLYEFIQGDLQTKRVLMIGAGGASRAVTLTIANSGVKEIIVTNRTAEKGEELVKDCKKFCPSSFMSLEEVEKNLERFDVVINTTSIGMAPHLNKLPISLDKVKSDTIVSDLIYTPFKTKFLIEAEKKGCRVLNGLDMFVYQGALAFKRWTGINAPTQVMREAVLQQLEGGKKC</sequence>
<name>E6TW08_EVAC2</name>
<evidence type="ECO:0000256" key="8">
    <source>
        <dbReference type="HAMAP-Rule" id="MF_00222"/>
    </source>
</evidence>
<comment type="pathway">
    <text evidence="1 8">Metabolic intermediate biosynthesis; chorismate biosynthesis; chorismate from D-erythrose 4-phosphate and phosphoenolpyruvate: step 4/7.</text>
</comment>
<reference evidence="12 13" key="1">
    <citation type="submission" date="2010-12" db="EMBL/GenBank/DDBJ databases">
        <title>Complete sequence of Bacillus cellulosilyticus DSM 2522.</title>
        <authorList>
            <consortium name="US DOE Joint Genome Institute"/>
            <person name="Lucas S."/>
            <person name="Copeland A."/>
            <person name="Lapidus A."/>
            <person name="Cheng J.-F."/>
            <person name="Bruce D."/>
            <person name="Goodwin L."/>
            <person name="Pitluck S."/>
            <person name="Chertkov O."/>
            <person name="Detter J.C."/>
            <person name="Han C."/>
            <person name="Tapia R."/>
            <person name="Land M."/>
            <person name="Hauser L."/>
            <person name="Jeffries C."/>
            <person name="Kyrpides N."/>
            <person name="Ivanova N."/>
            <person name="Mikhailova N."/>
            <person name="Brumm P."/>
            <person name="Mead D."/>
            <person name="Woyke T."/>
        </authorList>
    </citation>
    <scope>NUCLEOTIDE SEQUENCE [LARGE SCALE GENOMIC DNA]</scope>
    <source>
        <strain evidence="13">ATCC 21833 / DSM 2522 / FERM P-1141 / JCM 9156 / N-4</strain>
    </source>
</reference>
<feature type="domain" description="Quinate/shikimate 5-dehydrogenase/glutamyl-tRNA reductase" evidence="9">
    <location>
        <begin position="114"/>
        <end position="193"/>
    </location>
</feature>
<dbReference type="SUPFAM" id="SSF51735">
    <property type="entry name" value="NAD(P)-binding Rossmann-fold domains"/>
    <property type="match status" value="1"/>
</dbReference>
<dbReference type="RefSeq" id="WP_013488168.1">
    <property type="nucleotide sequence ID" value="NC_014829.1"/>
</dbReference>
<feature type="domain" description="SDH C-terminal" evidence="11">
    <location>
        <begin position="242"/>
        <end position="272"/>
    </location>
</feature>
<evidence type="ECO:0000259" key="9">
    <source>
        <dbReference type="Pfam" id="PF01488"/>
    </source>
</evidence>
<dbReference type="GO" id="GO:0004764">
    <property type="term" value="F:shikimate 3-dehydrogenase (NADP+) activity"/>
    <property type="evidence" value="ECO:0007669"/>
    <property type="project" value="UniProtKB-UniRule"/>
</dbReference>
<dbReference type="NCBIfam" id="TIGR00507">
    <property type="entry name" value="aroE"/>
    <property type="match status" value="1"/>
</dbReference>
<feature type="binding site" evidence="8">
    <location>
        <begin position="151"/>
        <end position="156"/>
    </location>
    <ligand>
        <name>NADP(+)</name>
        <dbReference type="ChEBI" id="CHEBI:58349"/>
    </ligand>
</feature>
<comment type="similarity">
    <text evidence="8">Belongs to the shikimate dehydrogenase family.</text>
</comment>